<accession>A0AAD7XKS7</accession>
<protein>
    <recommendedName>
        <fullName evidence="8">1-aminocyclopropane-1-carboxylate deaminase</fullName>
    </recommendedName>
</protein>
<evidence type="ECO:0000256" key="2">
    <source>
        <dbReference type="ARBA" id="ARBA00008639"/>
    </source>
</evidence>
<evidence type="ECO:0000256" key="5">
    <source>
        <dbReference type="PIRSR" id="PIRSR006278-2"/>
    </source>
</evidence>
<evidence type="ECO:0000313" key="6">
    <source>
        <dbReference type="EMBL" id="KAJ8607416.1"/>
    </source>
</evidence>
<reference evidence="6" key="1">
    <citation type="submission" date="2023-01" db="EMBL/GenBank/DDBJ databases">
        <title>Metagenome sequencing of chrysophaentin producing Chrysophaeum taylorii.</title>
        <authorList>
            <person name="Davison J."/>
            <person name="Bewley C."/>
        </authorList>
    </citation>
    <scope>NUCLEOTIDE SEQUENCE</scope>
    <source>
        <strain evidence="6">NIES-1699</strain>
    </source>
</reference>
<dbReference type="PANTHER" id="PTHR43780:SF2">
    <property type="entry name" value="1-AMINOCYCLOPROPANE-1-CARBOXYLATE DEAMINASE-RELATED"/>
    <property type="match status" value="1"/>
</dbReference>
<dbReference type="InterPro" id="IPR027278">
    <property type="entry name" value="ACCD_DCysDesulf"/>
</dbReference>
<organism evidence="6 7">
    <name type="scientific">Chrysophaeum taylorii</name>
    <dbReference type="NCBI Taxonomy" id="2483200"/>
    <lineage>
        <taxon>Eukaryota</taxon>
        <taxon>Sar</taxon>
        <taxon>Stramenopiles</taxon>
        <taxon>Ochrophyta</taxon>
        <taxon>Pelagophyceae</taxon>
        <taxon>Pelagomonadales</taxon>
        <taxon>Pelagomonadaceae</taxon>
        <taxon>Chrysophaeum</taxon>
    </lineage>
</organism>
<evidence type="ECO:0000256" key="3">
    <source>
        <dbReference type="ARBA" id="ARBA00022898"/>
    </source>
</evidence>
<sequence>MWAVATMVAALESSPIRSYRIRGREYRVKRDDLFSAYGVSGNKARKLLSLAGSPPAGPVASMGGHQSNAMVAIASLCELYYFCKPVPRWLRENPRGNYQRALALGTKMIELQPGEDPRVIAAELGATWIPQGAAYPGAEKGLKILADELDGDVVVPAGTGTTALFLARHLKNATVYAVPCATPAAGLRAQMEHLDARTGSVGRFPVILDSPRPFRFGAPNERDIAVWLELRAAGLPVDLVYAPHTWDVLLHHGLGAVYVHTGGLEGVETQLARYKRANLLPSDSALLL</sequence>
<dbReference type="EMBL" id="JAQMWT010000217">
    <property type="protein sequence ID" value="KAJ8607416.1"/>
    <property type="molecule type" value="Genomic_DNA"/>
</dbReference>
<dbReference type="Proteomes" id="UP001230188">
    <property type="component" value="Unassembled WGS sequence"/>
</dbReference>
<gene>
    <name evidence="6" type="ORF">CTAYLR_009980</name>
</gene>
<feature type="active site" description="Nucleophile" evidence="4">
    <location>
        <position position="67"/>
    </location>
</feature>
<evidence type="ECO:0000256" key="4">
    <source>
        <dbReference type="PIRSR" id="PIRSR006278-1"/>
    </source>
</evidence>
<feature type="modified residue" description="N6-(pyridoxal phosphate)lysine" evidence="5">
    <location>
        <position position="43"/>
    </location>
</feature>
<evidence type="ECO:0008006" key="8">
    <source>
        <dbReference type="Google" id="ProtNLM"/>
    </source>
</evidence>
<dbReference type="InterPro" id="IPR036052">
    <property type="entry name" value="TrpB-like_PALP_sf"/>
</dbReference>
<keyword evidence="7" id="KW-1185">Reference proteome</keyword>
<comment type="cofactor">
    <cofactor evidence="1">
        <name>pyridoxal 5'-phosphate</name>
        <dbReference type="ChEBI" id="CHEBI:597326"/>
    </cofactor>
</comment>
<dbReference type="Gene3D" id="3.40.50.1100">
    <property type="match status" value="2"/>
</dbReference>
<evidence type="ECO:0000256" key="1">
    <source>
        <dbReference type="ARBA" id="ARBA00001933"/>
    </source>
</evidence>
<dbReference type="AlphaFoldDB" id="A0AAD7XKS7"/>
<dbReference type="GO" id="GO:0019148">
    <property type="term" value="F:D-cysteine desulfhydrase activity"/>
    <property type="evidence" value="ECO:0007669"/>
    <property type="project" value="TreeGrafter"/>
</dbReference>
<comment type="caution">
    <text evidence="6">The sequence shown here is derived from an EMBL/GenBank/DDBJ whole genome shotgun (WGS) entry which is preliminary data.</text>
</comment>
<evidence type="ECO:0000313" key="7">
    <source>
        <dbReference type="Proteomes" id="UP001230188"/>
    </source>
</evidence>
<dbReference type="SUPFAM" id="SSF53686">
    <property type="entry name" value="Tryptophan synthase beta subunit-like PLP-dependent enzymes"/>
    <property type="match status" value="1"/>
</dbReference>
<name>A0AAD7XKS7_9STRA</name>
<comment type="similarity">
    <text evidence="2">Belongs to the ACC deaminase/D-cysteine desulfhydrase family.</text>
</comment>
<proteinExistence type="inferred from homology"/>
<dbReference type="PANTHER" id="PTHR43780">
    <property type="entry name" value="1-AMINOCYCLOPROPANE-1-CARBOXYLATE DEAMINASE-RELATED"/>
    <property type="match status" value="1"/>
</dbReference>
<keyword evidence="3 5" id="KW-0663">Pyridoxal phosphate</keyword>